<proteinExistence type="predicted"/>
<gene>
    <name evidence="1" type="ORF">SMTD_LOCUS1622</name>
</gene>
<name>A0A183NHN6_9TREM</name>
<dbReference type="STRING" id="31246.A0A183NHN6"/>
<keyword evidence="2" id="KW-1185">Reference proteome</keyword>
<evidence type="ECO:0000313" key="2">
    <source>
        <dbReference type="Proteomes" id="UP000269396"/>
    </source>
</evidence>
<organism evidence="1 2">
    <name type="scientific">Schistosoma mattheei</name>
    <dbReference type="NCBI Taxonomy" id="31246"/>
    <lineage>
        <taxon>Eukaryota</taxon>
        <taxon>Metazoa</taxon>
        <taxon>Spiralia</taxon>
        <taxon>Lophotrochozoa</taxon>
        <taxon>Platyhelminthes</taxon>
        <taxon>Trematoda</taxon>
        <taxon>Digenea</taxon>
        <taxon>Strigeidida</taxon>
        <taxon>Schistosomatoidea</taxon>
        <taxon>Schistosomatidae</taxon>
        <taxon>Schistosoma</taxon>
    </lineage>
</organism>
<reference evidence="1 2" key="1">
    <citation type="submission" date="2018-11" db="EMBL/GenBank/DDBJ databases">
        <authorList>
            <consortium name="Pathogen Informatics"/>
        </authorList>
    </citation>
    <scope>NUCLEOTIDE SEQUENCE [LARGE SCALE GENOMIC DNA]</scope>
    <source>
        <strain>Denwood</strain>
        <strain evidence="2">Zambia</strain>
    </source>
</reference>
<evidence type="ECO:0000313" key="1">
    <source>
        <dbReference type="EMBL" id="VDO79884.1"/>
    </source>
</evidence>
<sequence length="127" mass="14612">MTSSAEMNDELAQFSCFKKQALLNSLSANQLFHLDPFMDRWCQRISLSDKIYDELMIISNEKPISWASIMTTVIKKISGYFNLLEEIPERKSPTNHTSYNGTTGNILRLLTFNELDYPVVNILIESQ</sequence>
<dbReference type="EMBL" id="UZAL01001859">
    <property type="protein sequence ID" value="VDO79884.1"/>
    <property type="molecule type" value="Genomic_DNA"/>
</dbReference>
<dbReference type="Proteomes" id="UP000269396">
    <property type="component" value="Unassembled WGS sequence"/>
</dbReference>
<accession>A0A183NHN6</accession>
<dbReference type="AlphaFoldDB" id="A0A183NHN6"/>
<protein>
    <submittedName>
        <fullName evidence="1">Uncharacterized protein</fullName>
    </submittedName>
</protein>